<sequence>MKTNRLTVELGERSYEIVIGDSLLQQVPDLLAEAGVVSTSKLMIITDEHVAVRYLEPLRDALRAAGYNAIASVVEAGEQSKSLAVYERLMTEAIQGGLDRKSAILALGGGVVGDLAGFVAATFMRGIDFVQLPTTLLAHDSSVGGKVAINHPLGKNLIGAFHQPRVVIYDTKVLHTLPKREVAAGFAEVIKHALISDASFVDWLEENAARLWELDSELLGKAIERGCAVKAAVVSADETEQGQRALLNLGHTFGHAFEALSAYATLNHGEAISIGMCIAAKVAERIGLAQRGVYDRTKHLLSLYHLPTAWPKGLEPQDVLEAMKRDKKTVGGQLALVLPSAIGQAEIGKHVDEQLILTVMSEEAEAL</sequence>
<comment type="subcellular location">
    <subcellularLocation>
        <location evidence="3 17">Cytoplasm</location>
    </subcellularLocation>
</comment>
<evidence type="ECO:0000256" key="10">
    <source>
        <dbReference type="ARBA" id="ARBA00022723"/>
    </source>
</evidence>
<feature type="binding site" evidence="17">
    <location>
        <position position="188"/>
    </location>
    <ligand>
        <name>Zn(2+)</name>
        <dbReference type="ChEBI" id="CHEBI:29105"/>
    </ligand>
</feature>
<comment type="caution">
    <text evidence="21">The sequence shown here is derived from an EMBL/GenBank/DDBJ whole genome shotgun (WGS) entry which is preliminary data.</text>
</comment>
<evidence type="ECO:0000256" key="3">
    <source>
        <dbReference type="ARBA" id="ARBA00004496"/>
    </source>
</evidence>
<reference evidence="20 23" key="2">
    <citation type="submission" date="2019-06" db="EMBL/GenBank/DDBJ databases">
        <title>Whole genome shotgun sequence of Brevibacillus agri NBRC 15538.</title>
        <authorList>
            <person name="Hosoyama A."/>
            <person name="Uohara A."/>
            <person name="Ohji S."/>
            <person name="Ichikawa N."/>
        </authorList>
    </citation>
    <scope>NUCLEOTIDE SEQUENCE [LARGE SCALE GENOMIC DNA]</scope>
    <source>
        <strain evidence="20 23">NBRC 15538</strain>
    </source>
</reference>
<evidence type="ECO:0000256" key="6">
    <source>
        <dbReference type="ARBA" id="ARBA00013031"/>
    </source>
</evidence>
<feature type="binding site" evidence="17">
    <location>
        <position position="146"/>
    </location>
    <ligand>
        <name>NAD(+)</name>
        <dbReference type="ChEBI" id="CHEBI:57540"/>
    </ligand>
</feature>
<keyword evidence="15 17" id="KW-0456">Lyase</keyword>
<comment type="similarity">
    <text evidence="5 17">Belongs to the sugar phosphate cyclases superfamily. Dehydroquinate synthase family.</text>
</comment>
<feature type="binding site" evidence="17">
    <location>
        <position position="155"/>
    </location>
    <ligand>
        <name>NAD(+)</name>
        <dbReference type="ChEBI" id="CHEBI:57540"/>
    </ligand>
</feature>
<dbReference type="RefSeq" id="WP_005831288.1">
    <property type="nucleotide sequence ID" value="NZ_BJOD01000001.1"/>
</dbReference>
<dbReference type="PIRSF" id="PIRSF001455">
    <property type="entry name" value="DHQ_synth"/>
    <property type="match status" value="1"/>
</dbReference>
<keyword evidence="9 17" id="KW-0028">Amino-acid biosynthesis</keyword>
<dbReference type="GO" id="GO:0009073">
    <property type="term" value="P:aromatic amino acid family biosynthetic process"/>
    <property type="evidence" value="ECO:0007669"/>
    <property type="project" value="UniProtKB-KW"/>
</dbReference>
<dbReference type="GO" id="GO:0003856">
    <property type="term" value="F:3-dehydroquinate synthase activity"/>
    <property type="evidence" value="ECO:0007669"/>
    <property type="project" value="UniProtKB-UniRule"/>
</dbReference>
<dbReference type="GO" id="GO:0000166">
    <property type="term" value="F:nucleotide binding"/>
    <property type="evidence" value="ECO:0007669"/>
    <property type="project" value="UniProtKB-KW"/>
</dbReference>
<evidence type="ECO:0000256" key="15">
    <source>
        <dbReference type="ARBA" id="ARBA00023239"/>
    </source>
</evidence>
<evidence type="ECO:0000256" key="13">
    <source>
        <dbReference type="ARBA" id="ARBA00023027"/>
    </source>
</evidence>
<evidence type="ECO:0000313" key="23">
    <source>
        <dbReference type="Proteomes" id="UP000317180"/>
    </source>
</evidence>
<keyword evidence="16 17" id="KW-0170">Cobalt</keyword>
<dbReference type="InterPro" id="IPR016037">
    <property type="entry name" value="DHQ_synth_AroB"/>
</dbReference>
<comment type="caution">
    <text evidence="17">Lacks conserved residue(s) required for the propagation of feature annotation.</text>
</comment>
<dbReference type="GeneID" id="82811925"/>
<dbReference type="Gene3D" id="3.40.50.1970">
    <property type="match status" value="1"/>
</dbReference>
<keyword evidence="23" id="KW-1185">Reference proteome</keyword>
<evidence type="ECO:0000256" key="5">
    <source>
        <dbReference type="ARBA" id="ARBA00005412"/>
    </source>
</evidence>
<dbReference type="GO" id="GO:0009423">
    <property type="term" value="P:chorismate biosynthetic process"/>
    <property type="evidence" value="ECO:0007669"/>
    <property type="project" value="UniProtKB-UniRule"/>
</dbReference>
<comment type="cofactor">
    <cofactor evidence="2 17">
        <name>NAD(+)</name>
        <dbReference type="ChEBI" id="CHEBI:57540"/>
    </cofactor>
</comment>
<dbReference type="UniPathway" id="UPA00053">
    <property type="reaction ID" value="UER00085"/>
</dbReference>
<accession>A0A3M8AQ95</accession>
<evidence type="ECO:0000256" key="4">
    <source>
        <dbReference type="ARBA" id="ARBA00004661"/>
    </source>
</evidence>
<dbReference type="HAMAP" id="MF_00110">
    <property type="entry name" value="DHQ_synthase"/>
    <property type="match status" value="1"/>
</dbReference>
<proteinExistence type="inferred from homology"/>
<dbReference type="GO" id="GO:0008652">
    <property type="term" value="P:amino acid biosynthetic process"/>
    <property type="evidence" value="ECO:0007669"/>
    <property type="project" value="UniProtKB-KW"/>
</dbReference>
<evidence type="ECO:0000256" key="14">
    <source>
        <dbReference type="ARBA" id="ARBA00023141"/>
    </source>
</evidence>
<evidence type="ECO:0000256" key="8">
    <source>
        <dbReference type="ARBA" id="ARBA00022490"/>
    </source>
</evidence>
<dbReference type="PANTHER" id="PTHR43622">
    <property type="entry name" value="3-DEHYDROQUINATE SYNTHASE"/>
    <property type="match status" value="1"/>
</dbReference>
<feature type="binding site" evidence="17">
    <location>
        <position position="268"/>
    </location>
    <ligand>
        <name>Zn(2+)</name>
        <dbReference type="ChEBI" id="CHEBI:29105"/>
    </ligand>
</feature>
<dbReference type="CDD" id="cd08195">
    <property type="entry name" value="DHQS"/>
    <property type="match status" value="1"/>
</dbReference>
<dbReference type="PANTHER" id="PTHR43622:SF7">
    <property type="entry name" value="3-DEHYDROQUINATE SYNTHASE, CHLOROPLASTIC"/>
    <property type="match status" value="1"/>
</dbReference>
<dbReference type="EMBL" id="RHHN01000048">
    <property type="protein sequence ID" value="RNB53376.1"/>
    <property type="molecule type" value="Genomic_DNA"/>
</dbReference>
<dbReference type="Proteomes" id="UP000276178">
    <property type="component" value="Unassembled WGS sequence"/>
</dbReference>
<keyword evidence="14 17" id="KW-0057">Aromatic amino acid biosynthesis</keyword>
<dbReference type="InterPro" id="IPR030963">
    <property type="entry name" value="DHQ_synth_fam"/>
</dbReference>
<comment type="cofactor">
    <cofactor evidence="17">
        <name>Co(2+)</name>
        <dbReference type="ChEBI" id="CHEBI:48828"/>
    </cofactor>
    <cofactor evidence="17">
        <name>Zn(2+)</name>
        <dbReference type="ChEBI" id="CHEBI:29105"/>
    </cofactor>
    <text evidence="17">Binds 1 divalent metal cation per subunit. Can use either Co(2+) or Zn(2+).</text>
</comment>
<dbReference type="InterPro" id="IPR050071">
    <property type="entry name" value="Dehydroquinate_synthase"/>
</dbReference>
<evidence type="ECO:0000256" key="2">
    <source>
        <dbReference type="ARBA" id="ARBA00001911"/>
    </source>
</evidence>
<keyword evidence="10 17" id="KW-0479">Metal-binding</keyword>
<feature type="binding site" evidence="17">
    <location>
        <position position="251"/>
    </location>
    <ligand>
        <name>Zn(2+)</name>
        <dbReference type="ChEBI" id="CHEBI:29105"/>
    </ligand>
</feature>
<evidence type="ECO:0000256" key="1">
    <source>
        <dbReference type="ARBA" id="ARBA00001393"/>
    </source>
</evidence>
<dbReference type="FunFam" id="3.40.50.1970:FF:000001">
    <property type="entry name" value="3-dehydroquinate synthase"/>
    <property type="match status" value="1"/>
</dbReference>
<evidence type="ECO:0000256" key="16">
    <source>
        <dbReference type="ARBA" id="ARBA00023285"/>
    </source>
</evidence>
<evidence type="ECO:0000313" key="22">
    <source>
        <dbReference type="Proteomes" id="UP000276178"/>
    </source>
</evidence>
<feature type="domain" description="3-dehydroquinate synthase C-terminal" evidence="19">
    <location>
        <begin position="185"/>
        <end position="329"/>
    </location>
</feature>
<feature type="binding site" evidence="17">
    <location>
        <begin position="134"/>
        <end position="135"/>
    </location>
    <ligand>
        <name>NAD(+)</name>
        <dbReference type="ChEBI" id="CHEBI:57540"/>
    </ligand>
</feature>
<dbReference type="InterPro" id="IPR030960">
    <property type="entry name" value="DHQS/DOIS_N"/>
</dbReference>
<feature type="binding site" evidence="17">
    <location>
        <begin position="110"/>
        <end position="114"/>
    </location>
    <ligand>
        <name>NAD(+)</name>
        <dbReference type="ChEBI" id="CHEBI:57540"/>
    </ligand>
</feature>
<dbReference type="EC" id="4.2.3.4" evidence="6 17"/>
<evidence type="ECO:0000256" key="17">
    <source>
        <dbReference type="HAMAP-Rule" id="MF_00110"/>
    </source>
</evidence>
<dbReference type="OrthoDB" id="9806583at2"/>
<dbReference type="SUPFAM" id="SSF56796">
    <property type="entry name" value="Dehydroquinate synthase-like"/>
    <property type="match status" value="1"/>
</dbReference>
<dbReference type="GO" id="GO:0046872">
    <property type="term" value="F:metal ion binding"/>
    <property type="evidence" value="ECO:0007669"/>
    <property type="project" value="UniProtKB-KW"/>
</dbReference>
<evidence type="ECO:0000313" key="21">
    <source>
        <dbReference type="EMBL" id="RNB53376.1"/>
    </source>
</evidence>
<dbReference type="Pfam" id="PF24621">
    <property type="entry name" value="DHQS_C"/>
    <property type="match status" value="1"/>
</dbReference>
<organism evidence="21 22">
    <name type="scientific">Brevibacillus agri</name>
    <dbReference type="NCBI Taxonomy" id="51101"/>
    <lineage>
        <taxon>Bacteria</taxon>
        <taxon>Bacillati</taxon>
        <taxon>Bacillota</taxon>
        <taxon>Bacilli</taxon>
        <taxon>Bacillales</taxon>
        <taxon>Paenibacillaceae</taxon>
        <taxon>Brevibacillus</taxon>
    </lineage>
</organism>
<evidence type="ECO:0000256" key="9">
    <source>
        <dbReference type="ARBA" id="ARBA00022605"/>
    </source>
</evidence>
<keyword evidence="11 17" id="KW-0547">Nucleotide-binding</keyword>
<dbReference type="EMBL" id="BJOD01000001">
    <property type="protein sequence ID" value="GED23969.1"/>
    <property type="molecule type" value="Genomic_DNA"/>
</dbReference>
<reference evidence="21 22" key="1">
    <citation type="submission" date="2018-10" db="EMBL/GenBank/DDBJ databases">
        <title>Phylogenomics of Brevibacillus.</title>
        <authorList>
            <person name="Dunlap C."/>
        </authorList>
    </citation>
    <scope>NUCLEOTIDE SEQUENCE [LARGE SCALE GENOMIC DNA]</scope>
    <source>
        <strain evidence="21 22">NRRL NRS 1219</strain>
    </source>
</reference>
<feature type="domain" description="3-dehydroquinate synthase N-terminal" evidence="18">
    <location>
        <begin position="73"/>
        <end position="183"/>
    </location>
</feature>
<name>A0A3M8AQ95_9BACL</name>
<dbReference type="NCBIfam" id="TIGR01357">
    <property type="entry name" value="aroB"/>
    <property type="match status" value="1"/>
</dbReference>
<dbReference type="Pfam" id="PF01761">
    <property type="entry name" value="DHQ_synthase"/>
    <property type="match status" value="1"/>
</dbReference>
<evidence type="ECO:0000259" key="19">
    <source>
        <dbReference type="Pfam" id="PF24621"/>
    </source>
</evidence>
<dbReference type="Gene3D" id="1.20.1090.10">
    <property type="entry name" value="Dehydroquinate synthase-like - alpha domain"/>
    <property type="match status" value="1"/>
</dbReference>
<comment type="pathway">
    <text evidence="4 17">Metabolic intermediate biosynthesis; chorismate biosynthesis; chorismate from D-erythrose 4-phosphate and phosphoenolpyruvate: step 2/7.</text>
</comment>
<dbReference type="InterPro" id="IPR056179">
    <property type="entry name" value="DHQS_C"/>
</dbReference>
<evidence type="ECO:0000256" key="11">
    <source>
        <dbReference type="ARBA" id="ARBA00022741"/>
    </source>
</evidence>
<keyword evidence="13 17" id="KW-0520">NAD</keyword>
<dbReference type="GO" id="GO:0005737">
    <property type="term" value="C:cytoplasm"/>
    <property type="evidence" value="ECO:0007669"/>
    <property type="project" value="UniProtKB-SubCell"/>
</dbReference>
<gene>
    <name evidence="17 20" type="primary">aroB</name>
    <name evidence="20" type="ORF">BAG01nite_00710</name>
    <name evidence="21" type="ORF">EB820_17480</name>
</gene>
<comment type="catalytic activity">
    <reaction evidence="1 17">
        <text>7-phospho-2-dehydro-3-deoxy-D-arabino-heptonate = 3-dehydroquinate + phosphate</text>
        <dbReference type="Rhea" id="RHEA:21968"/>
        <dbReference type="ChEBI" id="CHEBI:32364"/>
        <dbReference type="ChEBI" id="CHEBI:43474"/>
        <dbReference type="ChEBI" id="CHEBI:58394"/>
        <dbReference type="EC" id="4.2.3.4"/>
    </reaction>
</comment>
<evidence type="ECO:0000259" key="18">
    <source>
        <dbReference type="Pfam" id="PF01761"/>
    </source>
</evidence>
<evidence type="ECO:0000256" key="7">
    <source>
        <dbReference type="ARBA" id="ARBA00017684"/>
    </source>
</evidence>
<evidence type="ECO:0000256" key="12">
    <source>
        <dbReference type="ARBA" id="ARBA00022833"/>
    </source>
</evidence>
<dbReference type="AlphaFoldDB" id="A0A3M8AQ95"/>
<protein>
    <recommendedName>
        <fullName evidence="7 17">3-dehydroquinate synthase</fullName>
        <shortName evidence="17">DHQS</shortName>
        <ecNumber evidence="6 17">4.2.3.4</ecNumber>
    </recommendedName>
</protein>
<evidence type="ECO:0000313" key="20">
    <source>
        <dbReference type="EMBL" id="GED23969.1"/>
    </source>
</evidence>
<keyword evidence="8 17" id="KW-0963">Cytoplasm</keyword>
<comment type="function">
    <text evidence="17">Catalyzes the conversion of 3-deoxy-D-arabino-heptulosonate 7-phosphate (DAHP) to dehydroquinate (DHQ).</text>
</comment>
<keyword evidence="12 17" id="KW-0862">Zinc</keyword>
<dbReference type="Proteomes" id="UP000317180">
    <property type="component" value="Unassembled WGS sequence"/>
</dbReference>